<feature type="binding site" evidence="6">
    <location>
        <position position="132"/>
    </location>
    <ligand>
        <name>Mn(2+)</name>
        <dbReference type="ChEBI" id="CHEBI:29035"/>
        <label>2</label>
    </ligand>
</feature>
<dbReference type="GO" id="GO:0050118">
    <property type="term" value="F:N-acetyldiaminopimelate deacetylase activity"/>
    <property type="evidence" value="ECO:0007669"/>
    <property type="project" value="UniProtKB-UniRule"/>
</dbReference>
<feature type="active site" evidence="5">
    <location>
        <position position="72"/>
    </location>
</feature>
<dbReference type="SUPFAM" id="SSF55031">
    <property type="entry name" value="Bacterial exopeptidase dimerisation domain"/>
    <property type="match status" value="1"/>
</dbReference>
<comment type="catalytic activity">
    <reaction evidence="5">
        <text>N-acetyl-(2S,6S)-2,6-diaminopimelate + H2O = (2S,6S)-2,6-diaminopimelate + acetate</text>
        <dbReference type="Rhea" id="RHEA:20405"/>
        <dbReference type="ChEBI" id="CHEBI:15377"/>
        <dbReference type="ChEBI" id="CHEBI:30089"/>
        <dbReference type="ChEBI" id="CHEBI:57609"/>
        <dbReference type="ChEBI" id="CHEBI:58767"/>
        <dbReference type="EC" id="3.5.1.47"/>
    </reaction>
</comment>
<keyword evidence="9" id="KW-1185">Reference proteome</keyword>
<dbReference type="InterPro" id="IPR017439">
    <property type="entry name" value="Amidohydrolase"/>
</dbReference>
<dbReference type="SUPFAM" id="SSF53187">
    <property type="entry name" value="Zn-dependent exopeptidases"/>
    <property type="match status" value="1"/>
</dbReference>
<gene>
    <name evidence="8" type="ORF">BkAM31D_15730</name>
</gene>
<evidence type="ECO:0000256" key="5">
    <source>
        <dbReference type="HAMAP-Rule" id="MF_01692"/>
    </source>
</evidence>
<feature type="domain" description="Peptidase M20 dimerisation" evidence="7">
    <location>
        <begin position="184"/>
        <end position="273"/>
    </location>
</feature>
<comment type="cofactor">
    <cofactor evidence="6">
        <name>Mn(2+)</name>
        <dbReference type="ChEBI" id="CHEBI:29035"/>
    </cofactor>
    <text evidence="6">The Mn(2+) ion enhances activity.</text>
</comment>
<keyword evidence="1 5" id="KW-0028">Amino-acid biosynthesis</keyword>
<dbReference type="GO" id="GO:0009089">
    <property type="term" value="P:lysine biosynthetic process via diaminopimelate"/>
    <property type="evidence" value="ECO:0007669"/>
    <property type="project" value="UniProtKB-UniRule"/>
</dbReference>
<evidence type="ECO:0000313" key="8">
    <source>
        <dbReference type="EMBL" id="ARK31187.1"/>
    </source>
</evidence>
<dbReference type="UniPathway" id="UPA00034">
    <property type="reaction ID" value="UER00024"/>
</dbReference>
<evidence type="ECO:0000256" key="6">
    <source>
        <dbReference type="PIRSR" id="PIRSR005962-1"/>
    </source>
</evidence>
<comment type="pathway">
    <text evidence="5">Amino-acid biosynthesis; L-lysine biosynthesis via DAP pathway; LL-2,6-diaminopimelate from (S)-tetrahydrodipicolinate (acetylase route): step 3/3.</text>
</comment>
<dbReference type="NCBIfam" id="TIGR01891">
    <property type="entry name" value="amidohydrolases"/>
    <property type="match status" value="1"/>
</dbReference>
<dbReference type="HAMAP" id="MF_01692">
    <property type="entry name" value="DapEL"/>
    <property type="match status" value="1"/>
</dbReference>
<feature type="binding site" evidence="6">
    <location>
        <position position="98"/>
    </location>
    <ligand>
        <name>Mn(2+)</name>
        <dbReference type="ChEBI" id="CHEBI:29035"/>
        <label>2</label>
    </ligand>
</feature>
<comment type="similarity">
    <text evidence="5">Belongs to the peptidase M20A family. N-acetyldiaminopimelate deacetylase subfamily.</text>
</comment>
<dbReference type="Proteomes" id="UP000193006">
    <property type="component" value="Chromosome"/>
</dbReference>
<dbReference type="Gene3D" id="3.30.70.360">
    <property type="match status" value="1"/>
</dbReference>
<evidence type="ECO:0000256" key="2">
    <source>
        <dbReference type="ARBA" id="ARBA00022801"/>
    </source>
</evidence>
<dbReference type="Pfam" id="PF07687">
    <property type="entry name" value="M20_dimer"/>
    <property type="match status" value="1"/>
</dbReference>
<dbReference type="InterPro" id="IPR023905">
    <property type="entry name" value="AcetylDAP_deacetylase"/>
</dbReference>
<feature type="binding site" evidence="6">
    <location>
        <position position="158"/>
    </location>
    <ligand>
        <name>Mn(2+)</name>
        <dbReference type="ChEBI" id="CHEBI:29035"/>
        <label>2</label>
    </ligand>
</feature>
<reference evidence="8 9" key="1">
    <citation type="submission" date="2017-04" db="EMBL/GenBank/DDBJ databases">
        <title>Bacillus krulwichiae AM31D Genome sequencing and assembly.</title>
        <authorList>
            <person name="Krulwich T.A."/>
            <person name="Anastor L."/>
            <person name="Ehrlich R."/>
            <person name="Ehrlich G.D."/>
            <person name="Janto B."/>
        </authorList>
    </citation>
    <scope>NUCLEOTIDE SEQUENCE [LARGE SCALE GENOMIC DNA]</scope>
    <source>
        <strain evidence="8 9">AM31D</strain>
    </source>
</reference>
<dbReference type="GO" id="GO:0019877">
    <property type="term" value="P:diaminopimelate biosynthetic process"/>
    <property type="evidence" value="ECO:0007669"/>
    <property type="project" value="UniProtKB-UniRule"/>
</dbReference>
<dbReference type="Pfam" id="PF01546">
    <property type="entry name" value="Peptidase_M20"/>
    <property type="match status" value="1"/>
</dbReference>
<feature type="binding site" evidence="6">
    <location>
        <position position="351"/>
    </location>
    <ligand>
        <name>Mn(2+)</name>
        <dbReference type="ChEBI" id="CHEBI:29035"/>
        <label>2</label>
    </ligand>
</feature>
<dbReference type="Gene3D" id="3.40.630.10">
    <property type="entry name" value="Zn peptidases"/>
    <property type="match status" value="1"/>
</dbReference>
<organism evidence="8 9">
    <name type="scientific">Halalkalibacter krulwichiae</name>
    <dbReference type="NCBI Taxonomy" id="199441"/>
    <lineage>
        <taxon>Bacteria</taxon>
        <taxon>Bacillati</taxon>
        <taxon>Bacillota</taxon>
        <taxon>Bacilli</taxon>
        <taxon>Bacillales</taxon>
        <taxon>Bacillaceae</taxon>
        <taxon>Halalkalibacter</taxon>
    </lineage>
</organism>
<evidence type="ECO:0000256" key="3">
    <source>
        <dbReference type="ARBA" id="ARBA00022915"/>
    </source>
</evidence>
<dbReference type="GO" id="GO:0046872">
    <property type="term" value="F:metal ion binding"/>
    <property type="evidence" value="ECO:0007669"/>
    <property type="project" value="UniProtKB-KW"/>
</dbReference>
<keyword evidence="4 5" id="KW-0457">Lysine biosynthesis</keyword>
<dbReference type="EMBL" id="CP020814">
    <property type="protein sequence ID" value="ARK31187.1"/>
    <property type="molecule type" value="Genomic_DNA"/>
</dbReference>
<keyword evidence="6" id="KW-0479">Metal-binding</keyword>
<dbReference type="CDD" id="cd05670">
    <property type="entry name" value="M20_Acy1_YkuR-like"/>
    <property type="match status" value="1"/>
</dbReference>
<dbReference type="InterPro" id="IPR036264">
    <property type="entry name" value="Bact_exopeptidase_dim_dom"/>
</dbReference>
<dbReference type="EC" id="3.5.1.47" evidence="5"/>
<sequence>MLMFQADELIKIRRDLHQIPELGYEEVKTQRYLLKKIAKLPNQYLTVETWRTGIFVHVTGRDATRTLGYRADIDGLPILEQTSYEEFQSLHKGAMHACGHDFHMTIALGVLSYLAYNQPKYNCLFIFQPAEEGPGGAKPMLESAPFRRWKPDQMLALHIAPEYPVGTIATKVGLLFANTSELFITLKGKGGHAAYPHTANDMVVASSHLVTQLQTIVARNVNPLDAGVITIGVIKGGTKQNIIADTAVIEGTIRTRSIETMKKIKKRIESLVQGVEVGFECTITIDYGANYCQVYNDKEVTEDFIRFAEKKESVHLIICDEAMTGEDFGYFLEEIPGLMFWLGVDSQYGLHDARLEPKEEAIPLAVETIIDYLNS</sequence>
<protein>
    <recommendedName>
        <fullName evidence="5">N-acetyldiaminopimelate deacetylase</fullName>
        <ecNumber evidence="5">3.5.1.47</ecNumber>
    </recommendedName>
</protein>
<comment type="function">
    <text evidence="5">Catalyzes the conversion of N-acetyl-diaminopimelate to diaminopimelate and acetate.</text>
</comment>
<accession>A0A1X9MCM7</accession>
<keyword evidence="2 5" id="KW-0378">Hydrolase</keyword>
<keyword evidence="6" id="KW-0464">Manganese</keyword>
<evidence type="ECO:0000256" key="4">
    <source>
        <dbReference type="ARBA" id="ARBA00023154"/>
    </source>
</evidence>
<dbReference type="PIRSF" id="PIRSF005962">
    <property type="entry name" value="Pept_M20D_amidohydro"/>
    <property type="match status" value="1"/>
</dbReference>
<dbReference type="KEGG" id="bkw:BkAM31D_15730"/>
<evidence type="ECO:0000256" key="1">
    <source>
        <dbReference type="ARBA" id="ARBA00022605"/>
    </source>
</evidence>
<evidence type="ECO:0000259" key="7">
    <source>
        <dbReference type="Pfam" id="PF07687"/>
    </source>
</evidence>
<proteinExistence type="inferred from homology"/>
<dbReference type="InterPro" id="IPR002933">
    <property type="entry name" value="Peptidase_M20"/>
</dbReference>
<feature type="binding site" evidence="6">
    <location>
        <position position="100"/>
    </location>
    <ligand>
        <name>Mn(2+)</name>
        <dbReference type="ChEBI" id="CHEBI:29035"/>
        <label>2</label>
    </ligand>
</feature>
<dbReference type="AlphaFoldDB" id="A0A1X9MCM7"/>
<dbReference type="FunFam" id="3.30.70.360:FF:000001">
    <property type="entry name" value="N-acetyldiaminopimelate deacetylase"/>
    <property type="match status" value="1"/>
</dbReference>
<feature type="active site" description="Proton acceptor" evidence="5">
    <location>
        <position position="132"/>
    </location>
</feature>
<dbReference type="PANTHER" id="PTHR11014:SF98">
    <property type="entry name" value="N-ACETYLDIAMINOPIMELATE DEACETYLASE"/>
    <property type="match status" value="1"/>
</dbReference>
<dbReference type="STRING" id="199441.BkAM31D_15730"/>
<name>A0A1X9MCM7_9BACI</name>
<dbReference type="InterPro" id="IPR011650">
    <property type="entry name" value="Peptidase_M20_dimer"/>
</dbReference>
<dbReference type="PANTHER" id="PTHR11014">
    <property type="entry name" value="PEPTIDASE M20 FAMILY MEMBER"/>
    <property type="match status" value="1"/>
</dbReference>
<evidence type="ECO:0000313" key="9">
    <source>
        <dbReference type="Proteomes" id="UP000193006"/>
    </source>
</evidence>
<keyword evidence="3 5" id="KW-0220">Diaminopimelate biosynthesis</keyword>